<proteinExistence type="predicted"/>
<name>S7ZYJ6_DACHA</name>
<accession>S7ZYJ6</accession>
<dbReference type="EMBL" id="AQGS01001030">
    <property type="protein sequence ID" value="EPS35810.1"/>
    <property type="molecule type" value="Genomic_DNA"/>
</dbReference>
<feature type="compositionally biased region" description="Basic and acidic residues" evidence="1">
    <location>
        <begin position="246"/>
        <end position="261"/>
    </location>
</feature>
<protein>
    <submittedName>
        <fullName evidence="2">Uncharacterized protein</fullName>
    </submittedName>
</protein>
<dbReference type="HOGENOM" id="CLU_1089784_0_0_1"/>
<evidence type="ECO:0000256" key="1">
    <source>
        <dbReference type="SAM" id="MobiDB-lite"/>
    </source>
</evidence>
<comment type="caution">
    <text evidence="2">The sequence shown here is derived from an EMBL/GenBank/DDBJ whole genome shotgun (WGS) entry which is preliminary data.</text>
</comment>
<dbReference type="OMA" id="RHSQPFL"/>
<feature type="region of interest" description="Disordered" evidence="1">
    <location>
        <begin position="238"/>
        <end position="261"/>
    </location>
</feature>
<reference evidence="2 3" key="1">
    <citation type="journal article" date="2013" name="PLoS Genet.">
        <title>Genomic mechanisms accounting for the adaptation to parasitism in nematode-trapping fungi.</title>
        <authorList>
            <person name="Meerupati T."/>
            <person name="Andersson K.M."/>
            <person name="Friman E."/>
            <person name="Kumar D."/>
            <person name="Tunlid A."/>
            <person name="Ahren D."/>
        </authorList>
    </citation>
    <scope>NUCLEOTIDE SEQUENCE [LARGE SCALE GENOMIC DNA]</scope>
    <source>
        <strain evidence="2 3">CBS 200.50</strain>
    </source>
</reference>
<reference evidence="3" key="2">
    <citation type="submission" date="2013-04" db="EMBL/GenBank/DDBJ databases">
        <title>Genomic mechanisms accounting for the adaptation to parasitism in nematode-trapping fungi.</title>
        <authorList>
            <person name="Ahren D.G."/>
        </authorList>
    </citation>
    <scope>NUCLEOTIDE SEQUENCE [LARGE SCALE GENOMIC DNA]</scope>
    <source>
        <strain evidence="3">CBS 200.50</strain>
    </source>
</reference>
<evidence type="ECO:0000313" key="2">
    <source>
        <dbReference type="EMBL" id="EPS35810.1"/>
    </source>
</evidence>
<organism evidence="2 3">
    <name type="scientific">Dactylellina haptotyla (strain CBS 200.50)</name>
    <name type="common">Nematode-trapping fungus</name>
    <name type="synonym">Monacrosporium haptotylum</name>
    <dbReference type="NCBI Taxonomy" id="1284197"/>
    <lineage>
        <taxon>Eukaryota</taxon>
        <taxon>Fungi</taxon>
        <taxon>Dikarya</taxon>
        <taxon>Ascomycota</taxon>
        <taxon>Pezizomycotina</taxon>
        <taxon>Orbiliomycetes</taxon>
        <taxon>Orbiliales</taxon>
        <taxon>Orbiliaceae</taxon>
        <taxon>Dactylellina</taxon>
    </lineage>
</organism>
<evidence type="ECO:0000313" key="3">
    <source>
        <dbReference type="Proteomes" id="UP000015100"/>
    </source>
</evidence>
<dbReference type="Proteomes" id="UP000015100">
    <property type="component" value="Unassembled WGS sequence"/>
</dbReference>
<gene>
    <name evidence="2" type="ORF">H072_10776</name>
</gene>
<sequence length="261" mass="30584">MSLQMSTLRNLQTRRTANKQERIVAVLATIEPIKAQLRFHAKLLRRHSQPFLFLLENFKLVNKRMYWDRFSPYRINHLQVLITAIRVTLMGVEIVGDVAVDEALMRWGLGVRNRRLGKLILDSWEPEEPIDDKFEMDKSAVGSCNLQEFMEMITALWDEEVRKHYFDCFPEELEAFGYTPGDGHGGRGGYMYTRRQAGQAVQSENGGEEEEFMPVEVKEKGECWKGPTCLRRKNEYTLEYTTSPGPREDRYRDSYGRWKPY</sequence>
<dbReference type="OrthoDB" id="5301471at2759"/>
<keyword evidence="3" id="KW-1185">Reference proteome</keyword>
<dbReference type="AlphaFoldDB" id="S7ZYJ6"/>